<sequence>MISCQQSDYISRHHPHYSISVPNSFASSSSGNVQYNHHHHHHHHSAPSTLVMTPISSPVYDDSTTTNNTGTNGGLSAAIMMTAASENQASHLMSSSAWLQTITRNNSHHHPHHHHHHHPHQNSHNVTYSDMSTANDWSNVATIATPNANSFQSATANTPLSYHPMASYSNQIGQVYPHNPYCTSNATSSGGSFPPLSVGTEESPSASIYPTTTFGHMNSSPDSGVTVSSDSNESSLLLNSTAPNNNDLSIGFIKSGSDTTSSYLYSNTTNSANNTNTVMNGYPTTINVIDEQNNDIQTQNNHHHNSKTTYEWMNKSANSNSSQSSTGKTRTKDKYRVVYTENQRIELEKEFMFSRYITIKRKAELANELSLSERQVKIWFQNRRAKDRKQLRKKDEITKKNKDKTTRKNLTSTGILDSGSIMMNNNNNNNNNQTTVINGNRYSSSSSSINDIGGGGNASFQIHLLSVFN</sequence>
<feature type="compositionally biased region" description="Polar residues" evidence="9">
    <location>
        <begin position="200"/>
        <end position="227"/>
    </location>
</feature>
<dbReference type="RefSeq" id="XP_027194926.1">
    <property type="nucleotide sequence ID" value="XM_027339125.1"/>
</dbReference>
<dbReference type="SUPFAM" id="SSF46689">
    <property type="entry name" value="Homeodomain-like"/>
    <property type="match status" value="1"/>
</dbReference>
<keyword evidence="12" id="KW-0808">Transferase</keyword>
<feature type="compositionally biased region" description="Polar residues" evidence="9">
    <location>
        <begin position="21"/>
        <end position="35"/>
    </location>
</feature>
<gene>
    <name evidence="12" type="primary">LOC113789571</name>
</gene>
<name>A0A6P6XPY6_DERPT</name>
<evidence type="ECO:0000256" key="5">
    <source>
        <dbReference type="ARBA" id="ARBA00023155"/>
    </source>
</evidence>
<comment type="similarity">
    <text evidence="2">Belongs to the Caudal homeobox family.</text>
</comment>
<organism evidence="11 12">
    <name type="scientific">Dermatophagoides pteronyssinus</name>
    <name type="common">European house dust mite</name>
    <dbReference type="NCBI Taxonomy" id="6956"/>
    <lineage>
        <taxon>Eukaryota</taxon>
        <taxon>Metazoa</taxon>
        <taxon>Ecdysozoa</taxon>
        <taxon>Arthropoda</taxon>
        <taxon>Chelicerata</taxon>
        <taxon>Arachnida</taxon>
        <taxon>Acari</taxon>
        <taxon>Acariformes</taxon>
        <taxon>Sarcoptiformes</taxon>
        <taxon>Astigmata</taxon>
        <taxon>Psoroptidia</taxon>
        <taxon>Analgoidea</taxon>
        <taxon>Pyroglyphidae</taxon>
        <taxon>Dermatophagoidinae</taxon>
        <taxon>Dermatophagoides</taxon>
    </lineage>
</organism>
<dbReference type="InterPro" id="IPR047152">
    <property type="entry name" value="Caudal_homeobox"/>
</dbReference>
<dbReference type="InterPro" id="IPR001356">
    <property type="entry name" value="HD"/>
</dbReference>
<dbReference type="InterPro" id="IPR020479">
    <property type="entry name" value="HD_metazoa"/>
</dbReference>
<evidence type="ECO:0000256" key="3">
    <source>
        <dbReference type="ARBA" id="ARBA00022473"/>
    </source>
</evidence>
<dbReference type="GO" id="GO:0016301">
    <property type="term" value="F:kinase activity"/>
    <property type="evidence" value="ECO:0007669"/>
    <property type="project" value="UniProtKB-KW"/>
</dbReference>
<feature type="compositionally biased region" description="Low complexity" evidence="9">
    <location>
        <begin position="228"/>
        <end position="240"/>
    </location>
</feature>
<dbReference type="FunFam" id="1.10.10.60:FF:000574">
    <property type="entry name" value="Homeobox protein CHOX-CAD2"/>
    <property type="match status" value="1"/>
</dbReference>
<dbReference type="CDD" id="cd00086">
    <property type="entry name" value="homeodomain"/>
    <property type="match status" value="1"/>
</dbReference>
<comment type="subcellular location">
    <subcellularLocation>
        <location evidence="1 7 8">Nucleus</location>
    </subcellularLocation>
</comment>
<evidence type="ECO:0000259" key="10">
    <source>
        <dbReference type="PROSITE" id="PS50071"/>
    </source>
</evidence>
<evidence type="ECO:0000256" key="4">
    <source>
        <dbReference type="ARBA" id="ARBA00023125"/>
    </source>
</evidence>
<dbReference type="AlphaFoldDB" id="A0A6P6XPY6"/>
<feature type="compositionally biased region" description="Basic residues" evidence="9">
    <location>
        <begin position="106"/>
        <end position="121"/>
    </location>
</feature>
<keyword evidence="3" id="KW-0217">Developmental protein</keyword>
<dbReference type="InParanoid" id="A0A6P6XPY6"/>
<dbReference type="GO" id="GO:0005634">
    <property type="term" value="C:nucleus"/>
    <property type="evidence" value="ECO:0007669"/>
    <property type="project" value="UniProtKB-SubCell"/>
</dbReference>
<dbReference type="PROSITE" id="PS50071">
    <property type="entry name" value="HOMEOBOX_2"/>
    <property type="match status" value="1"/>
</dbReference>
<dbReference type="Gene3D" id="1.10.10.60">
    <property type="entry name" value="Homeodomain-like"/>
    <property type="match status" value="1"/>
</dbReference>
<evidence type="ECO:0000256" key="7">
    <source>
        <dbReference type="PROSITE-ProRule" id="PRU00108"/>
    </source>
</evidence>
<dbReference type="Pfam" id="PF00046">
    <property type="entry name" value="Homeodomain"/>
    <property type="match status" value="1"/>
</dbReference>
<dbReference type="GO" id="GO:0009948">
    <property type="term" value="P:anterior/posterior axis specification"/>
    <property type="evidence" value="ECO:0007669"/>
    <property type="project" value="TreeGrafter"/>
</dbReference>
<dbReference type="OrthoDB" id="6159439at2759"/>
<proteinExistence type="inferred from homology"/>
<dbReference type="Proteomes" id="UP000515146">
    <property type="component" value="Unplaced"/>
</dbReference>
<dbReference type="PROSITE" id="PS00027">
    <property type="entry name" value="HOMEOBOX_1"/>
    <property type="match status" value="1"/>
</dbReference>
<keyword evidence="12" id="KW-0418">Kinase</keyword>
<keyword evidence="4 7" id="KW-0238">DNA-binding</keyword>
<evidence type="ECO:0000256" key="2">
    <source>
        <dbReference type="ARBA" id="ARBA00010341"/>
    </source>
</evidence>
<keyword evidence="6 7" id="KW-0539">Nucleus</keyword>
<dbReference type="InterPro" id="IPR000047">
    <property type="entry name" value="HTH_motif"/>
</dbReference>
<dbReference type="GO" id="GO:0009887">
    <property type="term" value="P:animal organ morphogenesis"/>
    <property type="evidence" value="ECO:0007669"/>
    <property type="project" value="TreeGrafter"/>
</dbReference>
<dbReference type="GO" id="GO:0000981">
    <property type="term" value="F:DNA-binding transcription factor activity, RNA polymerase II-specific"/>
    <property type="evidence" value="ECO:0007669"/>
    <property type="project" value="InterPro"/>
</dbReference>
<dbReference type="PANTHER" id="PTHR24332:SF9">
    <property type="entry name" value="HOMEOTIC PROTEIN CAUDAL"/>
    <property type="match status" value="1"/>
</dbReference>
<dbReference type="KEGG" id="dpte:113789571"/>
<dbReference type="PRINTS" id="PR00031">
    <property type="entry name" value="HTHREPRESSR"/>
</dbReference>
<keyword evidence="11" id="KW-1185">Reference proteome</keyword>
<dbReference type="InterPro" id="IPR009057">
    <property type="entry name" value="Homeodomain-like_sf"/>
</dbReference>
<evidence type="ECO:0000256" key="9">
    <source>
        <dbReference type="SAM" id="MobiDB-lite"/>
    </source>
</evidence>
<evidence type="ECO:0000313" key="11">
    <source>
        <dbReference type="Proteomes" id="UP000515146"/>
    </source>
</evidence>
<dbReference type="GO" id="GO:0030154">
    <property type="term" value="P:cell differentiation"/>
    <property type="evidence" value="ECO:0007669"/>
    <property type="project" value="TreeGrafter"/>
</dbReference>
<evidence type="ECO:0000256" key="6">
    <source>
        <dbReference type="ARBA" id="ARBA00023242"/>
    </source>
</evidence>
<dbReference type="GO" id="GO:0000977">
    <property type="term" value="F:RNA polymerase II transcription regulatory region sequence-specific DNA binding"/>
    <property type="evidence" value="ECO:0007669"/>
    <property type="project" value="TreeGrafter"/>
</dbReference>
<dbReference type="SMART" id="SM00389">
    <property type="entry name" value="HOX"/>
    <property type="match status" value="1"/>
</dbReference>
<dbReference type="PRINTS" id="PR00024">
    <property type="entry name" value="HOMEOBOX"/>
</dbReference>
<evidence type="ECO:0000256" key="8">
    <source>
        <dbReference type="RuleBase" id="RU000682"/>
    </source>
</evidence>
<accession>A0A6P6XPY6</accession>
<feature type="DNA-binding region" description="Homeobox" evidence="7">
    <location>
        <begin position="332"/>
        <end position="391"/>
    </location>
</feature>
<reference evidence="12" key="1">
    <citation type="submission" date="2025-08" db="UniProtKB">
        <authorList>
            <consortium name="RefSeq"/>
        </authorList>
    </citation>
    <scope>IDENTIFICATION</scope>
    <source>
        <strain evidence="12">Airmid</strain>
    </source>
</reference>
<feature type="region of interest" description="Disordered" evidence="9">
    <location>
        <begin position="106"/>
        <end position="125"/>
    </location>
</feature>
<feature type="region of interest" description="Disordered" evidence="9">
    <location>
        <begin position="193"/>
        <end position="242"/>
    </location>
</feature>
<evidence type="ECO:0000256" key="1">
    <source>
        <dbReference type="ARBA" id="ARBA00004123"/>
    </source>
</evidence>
<feature type="compositionally biased region" description="Basic residues" evidence="9">
    <location>
        <begin position="36"/>
        <end position="45"/>
    </location>
</feature>
<protein>
    <submittedName>
        <fullName evidence="12">Probable serine/threonine-protein kinase DDB_G0282963</fullName>
    </submittedName>
</protein>
<evidence type="ECO:0000313" key="12">
    <source>
        <dbReference type="RefSeq" id="XP_027194926.1"/>
    </source>
</evidence>
<dbReference type="InterPro" id="IPR017970">
    <property type="entry name" value="Homeobox_CS"/>
</dbReference>
<feature type="compositionally biased region" description="Polar residues" evidence="9">
    <location>
        <begin position="46"/>
        <end position="56"/>
    </location>
</feature>
<feature type="compositionally biased region" description="Low complexity" evidence="9">
    <location>
        <begin position="424"/>
        <end position="433"/>
    </location>
</feature>
<dbReference type="OMA" id="MSTANDW"/>
<feature type="region of interest" description="Disordered" evidence="9">
    <location>
        <begin position="398"/>
        <end position="433"/>
    </location>
</feature>
<feature type="region of interest" description="Disordered" evidence="9">
    <location>
        <begin position="21"/>
        <end position="68"/>
    </location>
</feature>
<keyword evidence="5 7" id="KW-0371">Homeobox</keyword>
<dbReference type="PANTHER" id="PTHR24332">
    <property type="entry name" value="HOMEOBOX PROTEIN CDX"/>
    <property type="match status" value="1"/>
</dbReference>
<feature type="domain" description="Homeobox" evidence="10">
    <location>
        <begin position="330"/>
        <end position="390"/>
    </location>
</feature>